<dbReference type="GO" id="GO:0005975">
    <property type="term" value="P:carbohydrate metabolic process"/>
    <property type="evidence" value="ECO:0007669"/>
    <property type="project" value="InterPro"/>
</dbReference>
<dbReference type="eggNOG" id="COG3538">
    <property type="taxonomic scope" value="Bacteria"/>
</dbReference>
<name>C1A479_GEMAT</name>
<dbReference type="OrthoDB" id="181472at2"/>
<dbReference type="KEGG" id="gau:GAU_1862"/>
<dbReference type="EMBL" id="AP009153">
    <property type="protein sequence ID" value="BAH38904.1"/>
    <property type="molecule type" value="Genomic_DNA"/>
</dbReference>
<dbReference type="Proteomes" id="UP000002209">
    <property type="component" value="Chromosome"/>
</dbReference>
<organism evidence="1 2">
    <name type="scientific">Gemmatimonas aurantiaca (strain DSM 14586 / JCM 11422 / NBRC 100505 / T-27)</name>
    <dbReference type="NCBI Taxonomy" id="379066"/>
    <lineage>
        <taxon>Bacteria</taxon>
        <taxon>Pseudomonadati</taxon>
        <taxon>Gemmatimonadota</taxon>
        <taxon>Gemmatimonadia</taxon>
        <taxon>Gemmatimonadales</taxon>
        <taxon>Gemmatimonadaceae</taxon>
        <taxon>Gemmatimonas</taxon>
    </lineage>
</organism>
<accession>C1A479</accession>
<dbReference type="InterPro" id="IPR008928">
    <property type="entry name" value="6-hairpin_glycosidase_sf"/>
</dbReference>
<reference evidence="2" key="1">
    <citation type="submission" date="2006-03" db="EMBL/GenBank/DDBJ databases">
        <title>Complete genome sequence of Gemmatimonas aurantiaca T-27 that represents a novel phylum Gemmatimonadetes.</title>
        <authorList>
            <person name="Takasaki K."/>
            <person name="Ichikawa N."/>
            <person name="Miura H."/>
            <person name="Matsushita S."/>
            <person name="Watanabe Y."/>
            <person name="Oguchi A."/>
            <person name="Ankai A."/>
            <person name="Yashiro I."/>
            <person name="Takahashi M."/>
            <person name="Terui Y."/>
            <person name="Fukui S."/>
            <person name="Yokoyama H."/>
            <person name="Tanikawa S."/>
            <person name="Hanada S."/>
            <person name="Kamagata Y."/>
            <person name="Fujita N."/>
        </authorList>
    </citation>
    <scope>NUCLEOTIDE SEQUENCE [LARGE SCALE GENOMIC DNA]</scope>
    <source>
        <strain evidence="2">T-27 / DSM 14586 / JCM 11422 / NBRC 100505</strain>
    </source>
</reference>
<dbReference type="AlphaFoldDB" id="C1A479"/>
<keyword evidence="2" id="KW-1185">Reference proteome</keyword>
<dbReference type="InterPro" id="IPR012341">
    <property type="entry name" value="6hp_glycosidase-like_sf"/>
</dbReference>
<dbReference type="Gene3D" id="1.50.10.10">
    <property type="match status" value="1"/>
</dbReference>
<dbReference type="HOGENOM" id="CLU_478032_0_0_0"/>
<evidence type="ECO:0000313" key="1">
    <source>
        <dbReference type="EMBL" id="BAH38904.1"/>
    </source>
</evidence>
<sequence>MQIPSVPWQLTGNHWLTIPCIHPADGAIHALGVLHRGARAAIEVAGSADFVSGRDTPLLRPVLRVNGEVRTLAAEGIAWERAVGWLPTFTCTVGSLIVRGTIFAPYGRDADIAGAVYTFTVENRGTQAVTVELSLEGSLGHRQQRVRTPRPFDDAHVVSRGGDDTILLEGSAIPGLVAIALGADGPVHIEADEGASAAPRHFSMRREFTVAPAGAAQVAFYLAVGPERDGAQATVAVLRRRGWRTLLSATRTALTSLEQTTGNDGLDRLINRNLLFAYFYSVGRGLDDAHYYLVRSRTPWHAMGCTVRDWEALMWTLPAVQLADTGLARELLVRACELHGYAPGQGVHYFDGTLFQPGFTLEGPAAFAIATDRYIRDTEDDQIVEDPVVADTLYLASDDIIARRDERVPLFSTEVTPSGAPAAYPFTLHGNAAVAMALDVFRRTLDEEAAAAVEDPEAVRGAIRRHFAVDRAEKARLATAVDLAGGASLEDDPVGSLLWLPLYEAIDREDSLYRRTVRSVGKSEGTEAPLVPQLARLLGPEAQDVIGWLRRAALDNGLAAQFVDGEGRATRNGGDAALAGLLAYTVWYAAHALGIRG</sequence>
<protein>
    <submittedName>
        <fullName evidence="1">Uncharacterized protein</fullName>
    </submittedName>
</protein>
<gene>
    <name evidence="1" type="ordered locus">GAU_1862</name>
</gene>
<proteinExistence type="predicted"/>
<dbReference type="SUPFAM" id="SSF48208">
    <property type="entry name" value="Six-hairpin glycosidases"/>
    <property type="match status" value="1"/>
</dbReference>
<dbReference type="RefSeq" id="WP_012683351.1">
    <property type="nucleotide sequence ID" value="NC_012489.1"/>
</dbReference>
<evidence type="ECO:0000313" key="2">
    <source>
        <dbReference type="Proteomes" id="UP000002209"/>
    </source>
</evidence>